<reference evidence="2" key="2">
    <citation type="journal article" date="2015" name="Gigascience">
        <title>Reconstructing a comprehensive transcriptome assembly of a white-pupal translocated strain of the pest fruit fly Bactrocera cucurbitae.</title>
        <authorList>
            <person name="Sim S.B."/>
            <person name="Calla B."/>
            <person name="Hall B."/>
            <person name="DeRego T."/>
            <person name="Geib S.M."/>
        </authorList>
    </citation>
    <scope>NUCLEOTIDE SEQUENCE</scope>
</reference>
<feature type="compositionally biased region" description="Basic and acidic residues" evidence="1">
    <location>
        <begin position="256"/>
        <end position="271"/>
    </location>
</feature>
<dbReference type="EMBL" id="GBXI01011609">
    <property type="protein sequence ID" value="JAD02683.1"/>
    <property type="molecule type" value="Transcribed_RNA"/>
</dbReference>
<reference evidence="2" key="1">
    <citation type="submission" date="2014-11" db="EMBL/GenBank/DDBJ databases">
        <authorList>
            <person name="Geib S."/>
        </authorList>
    </citation>
    <scope>NUCLEOTIDE SEQUENCE</scope>
</reference>
<organism evidence="2">
    <name type="scientific">Zeugodacus cucurbitae</name>
    <name type="common">Melon fruit fly</name>
    <name type="synonym">Bactrocera cucurbitae</name>
    <dbReference type="NCBI Taxonomy" id="28588"/>
    <lineage>
        <taxon>Eukaryota</taxon>
        <taxon>Metazoa</taxon>
        <taxon>Ecdysozoa</taxon>
        <taxon>Arthropoda</taxon>
        <taxon>Hexapoda</taxon>
        <taxon>Insecta</taxon>
        <taxon>Pterygota</taxon>
        <taxon>Neoptera</taxon>
        <taxon>Endopterygota</taxon>
        <taxon>Diptera</taxon>
        <taxon>Brachycera</taxon>
        <taxon>Muscomorpha</taxon>
        <taxon>Tephritoidea</taxon>
        <taxon>Tephritidae</taxon>
        <taxon>Zeugodacus</taxon>
        <taxon>Zeugodacus</taxon>
    </lineage>
</organism>
<evidence type="ECO:0000313" key="2">
    <source>
        <dbReference type="EMBL" id="JAD02683.1"/>
    </source>
</evidence>
<gene>
    <name evidence="2" type="primary">srfbp1</name>
    <name evidence="2" type="ORF">g.14693</name>
</gene>
<dbReference type="InterPro" id="IPR037393">
    <property type="entry name" value="Bud22/SRFB1"/>
</dbReference>
<name>A0A0A1WW68_ZEUCU</name>
<dbReference type="PANTHER" id="PTHR23325">
    <property type="entry name" value="SERUM RESPONSE FACTOR-BINDING"/>
    <property type="match status" value="1"/>
</dbReference>
<protein>
    <submittedName>
        <fullName evidence="2">Serum response factor-binding protein 1</fullName>
    </submittedName>
</protein>
<accession>A0A0A1WW68</accession>
<dbReference type="PANTHER" id="PTHR23325:SF1">
    <property type="entry name" value="SERUM RESPONSE FACTOR-BINDING PROTEIN 1"/>
    <property type="match status" value="1"/>
</dbReference>
<dbReference type="AlphaFoldDB" id="A0A0A1WW68"/>
<evidence type="ECO:0000256" key="1">
    <source>
        <dbReference type="SAM" id="MobiDB-lite"/>
    </source>
</evidence>
<feature type="region of interest" description="Disordered" evidence="1">
    <location>
        <begin position="225"/>
        <end position="272"/>
    </location>
</feature>
<proteinExistence type="predicted"/>
<sequence length="533" mass="61618">MNNKLEFNNLVVTNKKKIQQVKTKTIQKLVQKIKKLKYLLDKNPENDKNKERFRKATLCLEELKKLKCIALMKRVLMLEKSPSAILTNGLSLPDEVAVAMVTVNKFMEELVKVFREKLGISNENKNWKKELMQASKKEIKAIKTEKKRKSRQILKEQKALSRKRTEWLKNRNSTQNVENINEQNNKMVIEENDEGANVSTLGYWKIEEIDDKPSVKREIGKVKVKESKEQPINKKRKKSQENIIDIFDNEDQQSPKSEEIKNHSKKIHAEESPECLNTPFVINYDDNNDLEKTDIEENVTHVIDPFFITDSGENYRSSAVVVRNGKVVDPQISQKTLDIGSFEHKQRKSTDIYRNHPKNNNYGVSNAKERISHKSFRETVKENKTEGLHPSWAAKQKHKTVIGSFQGKKIKFEDDNNQVEDIYDNSKAIKSDSQYKTHLSANIRKNDHKAKDLHPSWAAKQKLNATITDFKGKKITFGDEEVLQSSSVHINAPLELESLNTTKGLHPSWLAKQKQKPTITTFQGKKTTFQDDE</sequence>